<dbReference type="RefSeq" id="WP_014022800.1">
    <property type="nucleotide sequence ID" value="NC_015914.1"/>
</dbReference>
<accession>G0J6K5</accession>
<dbReference type="PANTHER" id="PTHR43133">
    <property type="entry name" value="RNA POLYMERASE ECF-TYPE SIGMA FACTO"/>
    <property type="match status" value="1"/>
</dbReference>
<dbReference type="InterPro" id="IPR014284">
    <property type="entry name" value="RNA_pol_sigma-70_dom"/>
</dbReference>
<evidence type="ECO:0000256" key="1">
    <source>
        <dbReference type="ARBA" id="ARBA00010641"/>
    </source>
</evidence>
<dbReference type="InterPro" id="IPR007627">
    <property type="entry name" value="RNA_pol_sigma70_r2"/>
</dbReference>
<keyword evidence="4" id="KW-0804">Transcription</keyword>
<dbReference type="EMBL" id="CP002955">
    <property type="protein sequence ID" value="AEL28520.1"/>
    <property type="molecule type" value="Genomic_DNA"/>
</dbReference>
<dbReference type="InterPro" id="IPR039425">
    <property type="entry name" value="RNA_pol_sigma-70-like"/>
</dbReference>
<dbReference type="Gene3D" id="1.10.1740.10">
    <property type="match status" value="1"/>
</dbReference>
<proteinExistence type="inferred from homology"/>
<dbReference type="PANTHER" id="PTHR43133:SF46">
    <property type="entry name" value="RNA POLYMERASE SIGMA-70 FACTOR ECF SUBFAMILY"/>
    <property type="match status" value="1"/>
</dbReference>
<dbReference type="InterPro" id="IPR014327">
    <property type="entry name" value="RNA_pol_sigma70_bacteroid"/>
</dbReference>
<name>G0J6K5_CYCMS</name>
<dbReference type="Gene3D" id="1.10.10.10">
    <property type="entry name" value="Winged helix-like DNA-binding domain superfamily/Winged helix DNA-binding domain"/>
    <property type="match status" value="1"/>
</dbReference>
<dbReference type="NCBIfam" id="TIGR02937">
    <property type="entry name" value="sigma70-ECF"/>
    <property type="match status" value="1"/>
</dbReference>
<evidence type="ECO:0000259" key="5">
    <source>
        <dbReference type="Pfam" id="PF04542"/>
    </source>
</evidence>
<evidence type="ECO:0000256" key="4">
    <source>
        <dbReference type="ARBA" id="ARBA00023163"/>
    </source>
</evidence>
<dbReference type="GO" id="GO:0016987">
    <property type="term" value="F:sigma factor activity"/>
    <property type="evidence" value="ECO:0007669"/>
    <property type="project" value="UniProtKB-KW"/>
</dbReference>
<keyword evidence="2" id="KW-0805">Transcription regulation</keyword>
<dbReference type="SUPFAM" id="SSF88659">
    <property type="entry name" value="Sigma3 and sigma4 domains of RNA polymerase sigma factors"/>
    <property type="match status" value="1"/>
</dbReference>
<keyword evidence="3" id="KW-0731">Sigma factor</keyword>
<feature type="domain" description="RNA polymerase sigma-70 region 2" evidence="5">
    <location>
        <begin position="37"/>
        <end position="102"/>
    </location>
</feature>
<dbReference type="OrthoDB" id="764811at2"/>
<dbReference type="InterPro" id="IPR013325">
    <property type="entry name" value="RNA_pol_sigma_r2"/>
</dbReference>
<sequence length="206" mass="24417">MSIFEGLNRPEILNNYTHKTELLALLKKGDMVAFDAIYNRYCQKLYRFVFRYLKQKEDAEGIVQEVFIKVWETREKIDLYQSFDSFLFTIAYNATISLLRKRMTVSKSKEFLRNDQEISSSDYIINEIHYKELKANVEQLLSQLTPRQQEIYRLSRENGFNHAEIAQKLGISCNTVKNHLVSVLKFLRAKLNNDLTLNIFFICFFL</sequence>
<dbReference type="InterPro" id="IPR036388">
    <property type="entry name" value="WH-like_DNA-bd_sf"/>
</dbReference>
<dbReference type="HOGENOM" id="CLU_047691_4_0_10"/>
<dbReference type="GO" id="GO:0006352">
    <property type="term" value="P:DNA-templated transcription initiation"/>
    <property type="evidence" value="ECO:0007669"/>
    <property type="project" value="InterPro"/>
</dbReference>
<feature type="domain" description="RNA polymerase sigma factor 70 region 4 type 2" evidence="6">
    <location>
        <begin position="136"/>
        <end position="185"/>
    </location>
</feature>
<evidence type="ECO:0000259" key="6">
    <source>
        <dbReference type="Pfam" id="PF08281"/>
    </source>
</evidence>
<dbReference type="InterPro" id="IPR013324">
    <property type="entry name" value="RNA_pol_sigma_r3/r4-like"/>
</dbReference>
<comment type="similarity">
    <text evidence="1">Belongs to the sigma-70 factor family. ECF subfamily.</text>
</comment>
<dbReference type="STRING" id="880070.Cycma_4835"/>
<organism evidence="7 8">
    <name type="scientific">Cyclobacterium marinum (strain ATCC 25205 / DSM 745 / LMG 13164 / NCIMB 1802)</name>
    <name type="common">Flectobacillus marinus</name>
    <dbReference type="NCBI Taxonomy" id="880070"/>
    <lineage>
        <taxon>Bacteria</taxon>
        <taxon>Pseudomonadati</taxon>
        <taxon>Bacteroidota</taxon>
        <taxon>Cytophagia</taxon>
        <taxon>Cytophagales</taxon>
        <taxon>Cyclobacteriaceae</taxon>
        <taxon>Cyclobacterium</taxon>
    </lineage>
</organism>
<evidence type="ECO:0000313" key="7">
    <source>
        <dbReference type="EMBL" id="AEL28520.1"/>
    </source>
</evidence>
<protein>
    <submittedName>
        <fullName evidence="7">RNA polymerase, sigma-24 subunit, ECF subfamily</fullName>
    </submittedName>
</protein>
<keyword evidence="8" id="KW-1185">Reference proteome</keyword>
<dbReference type="Pfam" id="PF04542">
    <property type="entry name" value="Sigma70_r2"/>
    <property type="match status" value="1"/>
</dbReference>
<evidence type="ECO:0000256" key="2">
    <source>
        <dbReference type="ARBA" id="ARBA00023015"/>
    </source>
</evidence>
<dbReference type="eggNOG" id="COG1595">
    <property type="taxonomic scope" value="Bacteria"/>
</dbReference>
<dbReference type="AlphaFoldDB" id="G0J6K5"/>
<evidence type="ECO:0000313" key="8">
    <source>
        <dbReference type="Proteomes" id="UP000001635"/>
    </source>
</evidence>
<dbReference type="CDD" id="cd06171">
    <property type="entry name" value="Sigma70_r4"/>
    <property type="match status" value="1"/>
</dbReference>
<evidence type="ECO:0000256" key="3">
    <source>
        <dbReference type="ARBA" id="ARBA00023082"/>
    </source>
</evidence>
<reference evidence="8" key="1">
    <citation type="submission" date="2011-07" db="EMBL/GenBank/DDBJ databases">
        <title>The complete genome of Cyclobacterium marinum DSM 745.</title>
        <authorList>
            <person name="Lucas S."/>
            <person name="Han J."/>
            <person name="Lapidus A."/>
            <person name="Bruce D."/>
            <person name="Goodwin L."/>
            <person name="Pitluck S."/>
            <person name="Peters L."/>
            <person name="Kyrpides N."/>
            <person name="Mavromatis K."/>
            <person name="Ivanova N."/>
            <person name="Ovchinnikova G."/>
            <person name="Chertkov O."/>
            <person name="Detter J.C."/>
            <person name="Tapia R."/>
            <person name="Han C."/>
            <person name="Land M."/>
            <person name="Hauser L."/>
            <person name="Markowitz V."/>
            <person name="Cheng J.-F."/>
            <person name="Hugenholtz P."/>
            <person name="Woyke T."/>
            <person name="Wu D."/>
            <person name="Tindall B."/>
            <person name="Schuetze A."/>
            <person name="Brambilla E."/>
            <person name="Klenk H.-P."/>
            <person name="Eisen J.A."/>
        </authorList>
    </citation>
    <scope>NUCLEOTIDE SEQUENCE [LARGE SCALE GENOMIC DNA]</scope>
    <source>
        <strain evidence="8">ATCC 25205 / DSM 745 / LMG 13164 / NCIMB 1802</strain>
    </source>
</reference>
<gene>
    <name evidence="7" type="ordered locus">Cycma_4835</name>
</gene>
<dbReference type="KEGG" id="cmr:Cycma_4835"/>
<dbReference type="Proteomes" id="UP000001635">
    <property type="component" value="Chromosome"/>
</dbReference>
<dbReference type="NCBIfam" id="TIGR02985">
    <property type="entry name" value="Sig70_bacteroi1"/>
    <property type="match status" value="1"/>
</dbReference>
<dbReference type="GO" id="GO:0003677">
    <property type="term" value="F:DNA binding"/>
    <property type="evidence" value="ECO:0007669"/>
    <property type="project" value="InterPro"/>
</dbReference>
<dbReference type="InterPro" id="IPR013249">
    <property type="entry name" value="RNA_pol_sigma70_r4_t2"/>
</dbReference>
<dbReference type="Pfam" id="PF08281">
    <property type="entry name" value="Sigma70_r4_2"/>
    <property type="match status" value="1"/>
</dbReference>
<dbReference type="SUPFAM" id="SSF88946">
    <property type="entry name" value="Sigma2 domain of RNA polymerase sigma factors"/>
    <property type="match status" value="1"/>
</dbReference>